<keyword evidence="2 6" id="KW-0349">Heme</keyword>
<evidence type="ECO:0000256" key="3">
    <source>
        <dbReference type="ARBA" id="ARBA00022723"/>
    </source>
</evidence>
<gene>
    <name evidence="9" type="ORF">H6P80_10610</name>
</gene>
<dbReference type="PRINTS" id="PR00604">
    <property type="entry name" value="CYTCHRMECIAB"/>
</dbReference>
<dbReference type="InterPro" id="IPR009056">
    <property type="entry name" value="Cyt_c-like_dom"/>
</dbReference>
<sequence>MPQSAREICRGERSVKTPNRIVIAAFTLSALSACGSGDSGNDETTVTETSGGPPETAPEGGEEAGSAAAGERLFAQCMACHSVEPGRNGLGPSLHGVFGRAAGADASFSYSPAMRDSGITWTAEELDRFIERPMQTIPGTRMSFIGVRDPQGRADLIAYLETLQ</sequence>
<dbReference type="PROSITE" id="PS51007">
    <property type="entry name" value="CYTC"/>
    <property type="match status" value="1"/>
</dbReference>
<dbReference type="Gene3D" id="1.10.760.10">
    <property type="entry name" value="Cytochrome c-like domain"/>
    <property type="match status" value="1"/>
</dbReference>
<dbReference type="Proteomes" id="UP000564378">
    <property type="component" value="Unassembled WGS sequence"/>
</dbReference>
<keyword evidence="1" id="KW-0813">Transport</keyword>
<keyword evidence="4" id="KW-0249">Electron transport</keyword>
<evidence type="ECO:0000256" key="5">
    <source>
        <dbReference type="ARBA" id="ARBA00023004"/>
    </source>
</evidence>
<dbReference type="Pfam" id="PF00034">
    <property type="entry name" value="Cytochrom_C"/>
    <property type="match status" value="1"/>
</dbReference>
<name>A0A842HY84_9SPHN</name>
<keyword evidence="3 6" id="KW-0479">Metal-binding</keyword>
<dbReference type="PANTHER" id="PTHR11961">
    <property type="entry name" value="CYTOCHROME C"/>
    <property type="match status" value="1"/>
</dbReference>
<keyword evidence="10" id="KW-1185">Reference proteome</keyword>
<comment type="caution">
    <text evidence="9">The sequence shown here is derived from an EMBL/GenBank/DDBJ whole genome shotgun (WGS) entry which is preliminary data.</text>
</comment>
<protein>
    <submittedName>
        <fullName evidence="9">Cytochrome c family protein</fullName>
    </submittedName>
</protein>
<organism evidence="9 10">
    <name type="scientific">Parasphingopyxis marina</name>
    <dbReference type="NCBI Taxonomy" id="2761622"/>
    <lineage>
        <taxon>Bacteria</taxon>
        <taxon>Pseudomonadati</taxon>
        <taxon>Pseudomonadota</taxon>
        <taxon>Alphaproteobacteria</taxon>
        <taxon>Sphingomonadales</taxon>
        <taxon>Sphingomonadaceae</taxon>
        <taxon>Parasphingopyxis</taxon>
    </lineage>
</organism>
<dbReference type="AlphaFoldDB" id="A0A842HY84"/>
<keyword evidence="5 6" id="KW-0408">Iron</keyword>
<dbReference type="GO" id="GO:0046872">
    <property type="term" value="F:metal ion binding"/>
    <property type="evidence" value="ECO:0007669"/>
    <property type="project" value="UniProtKB-KW"/>
</dbReference>
<accession>A0A842HY84</accession>
<feature type="domain" description="Cytochrome c" evidence="8">
    <location>
        <begin position="65"/>
        <end position="164"/>
    </location>
</feature>
<evidence type="ECO:0000256" key="2">
    <source>
        <dbReference type="ARBA" id="ARBA00022617"/>
    </source>
</evidence>
<dbReference type="GO" id="GO:0009055">
    <property type="term" value="F:electron transfer activity"/>
    <property type="evidence" value="ECO:0007669"/>
    <property type="project" value="InterPro"/>
</dbReference>
<evidence type="ECO:0000256" key="1">
    <source>
        <dbReference type="ARBA" id="ARBA00022448"/>
    </source>
</evidence>
<dbReference type="InterPro" id="IPR002327">
    <property type="entry name" value="Cyt_c_1A/1B"/>
</dbReference>
<evidence type="ECO:0000313" key="10">
    <source>
        <dbReference type="Proteomes" id="UP000564378"/>
    </source>
</evidence>
<evidence type="ECO:0000313" key="9">
    <source>
        <dbReference type="EMBL" id="MBC2778066.1"/>
    </source>
</evidence>
<reference evidence="9 10" key="1">
    <citation type="submission" date="2020-08" db="EMBL/GenBank/DDBJ databases">
        <title>Draft genome sequence of Parasphingopyxis sp. GrpM-11.</title>
        <authorList>
            <person name="Oh J."/>
            <person name="Roh D.-H."/>
        </authorList>
    </citation>
    <scope>NUCLEOTIDE SEQUENCE [LARGE SCALE GENOMIC DNA]</scope>
    <source>
        <strain evidence="9 10">GrpM-11</strain>
    </source>
</reference>
<evidence type="ECO:0000256" key="6">
    <source>
        <dbReference type="PROSITE-ProRule" id="PRU00433"/>
    </source>
</evidence>
<evidence type="ECO:0000256" key="4">
    <source>
        <dbReference type="ARBA" id="ARBA00022982"/>
    </source>
</evidence>
<feature type="region of interest" description="Disordered" evidence="7">
    <location>
        <begin position="36"/>
        <end position="67"/>
    </location>
</feature>
<proteinExistence type="predicted"/>
<evidence type="ECO:0000259" key="8">
    <source>
        <dbReference type="PROSITE" id="PS51007"/>
    </source>
</evidence>
<feature type="compositionally biased region" description="Low complexity" evidence="7">
    <location>
        <begin position="47"/>
        <end position="67"/>
    </location>
</feature>
<dbReference type="PROSITE" id="PS51257">
    <property type="entry name" value="PROKAR_LIPOPROTEIN"/>
    <property type="match status" value="1"/>
</dbReference>
<evidence type="ECO:0000256" key="7">
    <source>
        <dbReference type="SAM" id="MobiDB-lite"/>
    </source>
</evidence>
<dbReference type="EMBL" id="JACJVJ010000002">
    <property type="protein sequence ID" value="MBC2778066.1"/>
    <property type="molecule type" value="Genomic_DNA"/>
</dbReference>
<dbReference type="SUPFAM" id="SSF46626">
    <property type="entry name" value="Cytochrome c"/>
    <property type="match status" value="1"/>
</dbReference>
<dbReference type="GO" id="GO:0020037">
    <property type="term" value="F:heme binding"/>
    <property type="evidence" value="ECO:0007669"/>
    <property type="project" value="InterPro"/>
</dbReference>
<dbReference type="InterPro" id="IPR036909">
    <property type="entry name" value="Cyt_c-like_dom_sf"/>
</dbReference>